<dbReference type="InterPro" id="IPR006203">
    <property type="entry name" value="GHMP_knse_ATP-bd_CS"/>
</dbReference>
<evidence type="ECO:0000256" key="2">
    <source>
        <dbReference type="ARBA" id="ARBA00006495"/>
    </source>
</evidence>
<evidence type="ECO:0000313" key="15">
    <source>
        <dbReference type="EMBL" id="AJZ75729.1"/>
    </source>
</evidence>
<keyword evidence="11" id="KW-0443">Lipid metabolism</keyword>
<dbReference type="InterPro" id="IPR036554">
    <property type="entry name" value="GHMP_kinase_C_sf"/>
</dbReference>
<evidence type="ECO:0000313" key="16">
    <source>
        <dbReference type="Proteomes" id="UP000266745"/>
    </source>
</evidence>
<protein>
    <recommendedName>
        <fullName evidence="3">mevalonate kinase</fullName>
        <ecNumber evidence="3">2.7.1.36</ecNumber>
    </recommendedName>
</protein>
<name>A0A3G1B6N3_9ARCH</name>
<evidence type="ECO:0000256" key="5">
    <source>
        <dbReference type="ARBA" id="ARBA00022516"/>
    </source>
</evidence>
<dbReference type="InterPro" id="IPR020568">
    <property type="entry name" value="Ribosomal_Su5_D2-typ_SF"/>
</dbReference>
<proteinExistence type="inferred from homology"/>
<gene>
    <name evidence="15" type="ORF">SU86_004390</name>
</gene>
<dbReference type="PRINTS" id="PR00959">
    <property type="entry name" value="MEVGALKINASE"/>
</dbReference>
<keyword evidence="10" id="KW-0460">Magnesium</keyword>
<keyword evidence="7" id="KW-0547">Nucleotide-binding</keyword>
<evidence type="ECO:0000256" key="7">
    <source>
        <dbReference type="ARBA" id="ARBA00022741"/>
    </source>
</evidence>
<dbReference type="SUPFAM" id="SSF54211">
    <property type="entry name" value="Ribosomal protein S5 domain 2-like"/>
    <property type="match status" value="1"/>
</dbReference>
<evidence type="ECO:0000256" key="10">
    <source>
        <dbReference type="ARBA" id="ARBA00022842"/>
    </source>
</evidence>
<keyword evidence="5" id="KW-0444">Lipid biosynthesis</keyword>
<reference evidence="15 16" key="1">
    <citation type="journal article" date="2016" name="Sci. Rep.">
        <title>A novel ammonia-oxidizing archaeon from wastewater treatment plant: Its enrichment, physiological and genomic characteristics.</title>
        <authorList>
            <person name="Li Y."/>
            <person name="Ding K."/>
            <person name="Wen X."/>
            <person name="Zhang B."/>
            <person name="Shen B."/>
            <person name="Yang Y."/>
        </authorList>
    </citation>
    <scope>NUCLEOTIDE SEQUENCE [LARGE SCALE GENOMIC DNA]</scope>
    <source>
        <strain evidence="15 16">SAT1</strain>
    </source>
</reference>
<dbReference type="GO" id="GO:0005829">
    <property type="term" value="C:cytosol"/>
    <property type="evidence" value="ECO:0007669"/>
    <property type="project" value="TreeGrafter"/>
</dbReference>
<dbReference type="Pfam" id="PF00288">
    <property type="entry name" value="GHMP_kinases_N"/>
    <property type="match status" value="1"/>
</dbReference>
<evidence type="ECO:0000256" key="8">
    <source>
        <dbReference type="ARBA" id="ARBA00022777"/>
    </source>
</evidence>
<dbReference type="NCBIfam" id="TIGR00549">
    <property type="entry name" value="mevalon_kin"/>
    <property type="match status" value="1"/>
</dbReference>
<evidence type="ECO:0000256" key="4">
    <source>
        <dbReference type="ARBA" id="ARBA00022490"/>
    </source>
</evidence>
<feature type="domain" description="GHMP kinase C-terminal" evidence="14">
    <location>
        <begin position="220"/>
        <end position="296"/>
    </location>
</feature>
<dbReference type="STRING" id="1603555.SU86_004390"/>
<dbReference type="GeneID" id="24875634"/>
<dbReference type="Gene3D" id="3.30.70.890">
    <property type="entry name" value="GHMP kinase, C-terminal domain"/>
    <property type="match status" value="1"/>
</dbReference>
<feature type="domain" description="GHMP kinase N-terminal" evidence="13">
    <location>
        <begin position="77"/>
        <end position="157"/>
    </location>
</feature>
<comment type="similarity">
    <text evidence="2">Belongs to the GHMP kinase family. Mevalonate kinase subfamily.</text>
</comment>
<keyword evidence="6" id="KW-0808">Transferase</keyword>
<evidence type="ECO:0000256" key="12">
    <source>
        <dbReference type="ARBA" id="ARBA00029438"/>
    </source>
</evidence>
<dbReference type="Proteomes" id="UP000266745">
    <property type="component" value="Chromosome"/>
</dbReference>
<dbReference type="InterPro" id="IPR006204">
    <property type="entry name" value="GHMP_kinase_N_dom"/>
</dbReference>
<dbReference type="PANTHER" id="PTHR43290:SF2">
    <property type="entry name" value="MEVALONATE KINASE"/>
    <property type="match status" value="1"/>
</dbReference>
<comment type="pathway">
    <text evidence="12">Isoprenoid biosynthesis; isopentenyl diphosphate biosynthesis via mevalonate pathway; isopentenyl diphosphate from (R)-mevalonate: step 1/3.</text>
</comment>
<dbReference type="Gene3D" id="3.30.230.10">
    <property type="match status" value="1"/>
</dbReference>
<dbReference type="OrthoDB" id="19001at2157"/>
<dbReference type="PROSITE" id="PS00627">
    <property type="entry name" value="GHMP_KINASES_ATP"/>
    <property type="match status" value="1"/>
</dbReference>
<evidence type="ECO:0000259" key="13">
    <source>
        <dbReference type="Pfam" id="PF00288"/>
    </source>
</evidence>
<sequence length="318" mass="34524">MKSIASAPAKVILFGEHFIIYGGKAILCSIDKRITVESELIDDNTIQISSDLGSITSSRDESIKNTDPKFGPLVFIAQKILKQFESKSGLKISIKSEIPSGVGLGSSSACCVAAASSISGLFTNYSKDEIVKIAIEAERTVFENASGADTSICTFGGIMEYTKQETKNLDLKPKFHLVIANSKMIHSTSEVVLRVKQFREKQVDEFALLCQNESSLIEEALDALKRNDLGLIGEKMLINQTHLQKIGVSNQTLDEMIRAIKGISYGAKITGAGDGGCIVILVDESNLQKTLDALKNYECFATKIDTLGVEQKTIKNTT</sequence>
<dbReference type="EMBL" id="CP011097">
    <property type="protein sequence ID" value="AJZ75729.1"/>
    <property type="molecule type" value="Genomic_DNA"/>
</dbReference>
<dbReference type="InterPro" id="IPR006205">
    <property type="entry name" value="Mev_gal_kin"/>
</dbReference>
<dbReference type="Pfam" id="PF08544">
    <property type="entry name" value="GHMP_kinases_C"/>
    <property type="match status" value="1"/>
</dbReference>
<dbReference type="UniPathway" id="UPA00057">
    <property type="reaction ID" value="UER00098"/>
</dbReference>
<keyword evidence="8 15" id="KW-0418">Kinase</keyword>
<dbReference type="InterPro" id="IPR013750">
    <property type="entry name" value="GHMP_kinase_C_dom"/>
</dbReference>
<comment type="subcellular location">
    <subcellularLocation>
        <location evidence="1">Cytoplasm</location>
    </subcellularLocation>
</comment>
<dbReference type="AlphaFoldDB" id="A0A3G1B6N3"/>
<dbReference type="PANTHER" id="PTHR43290">
    <property type="entry name" value="MEVALONATE KINASE"/>
    <property type="match status" value="1"/>
</dbReference>
<dbReference type="SUPFAM" id="SSF55060">
    <property type="entry name" value="GHMP Kinase, C-terminal domain"/>
    <property type="match status" value="1"/>
</dbReference>
<evidence type="ECO:0000256" key="9">
    <source>
        <dbReference type="ARBA" id="ARBA00022840"/>
    </source>
</evidence>
<accession>A0A3G1B6N3</accession>
<dbReference type="GO" id="GO:0019287">
    <property type="term" value="P:isopentenyl diphosphate biosynthetic process, mevalonate pathway"/>
    <property type="evidence" value="ECO:0007669"/>
    <property type="project" value="UniProtKB-UniPathway"/>
</dbReference>
<evidence type="ECO:0000256" key="1">
    <source>
        <dbReference type="ARBA" id="ARBA00004496"/>
    </source>
</evidence>
<evidence type="ECO:0000259" key="14">
    <source>
        <dbReference type="Pfam" id="PF08544"/>
    </source>
</evidence>
<organism evidence="15 16">
    <name type="scientific">Candidatus Nitrosotenuis cloacae</name>
    <dbReference type="NCBI Taxonomy" id="1603555"/>
    <lineage>
        <taxon>Archaea</taxon>
        <taxon>Nitrososphaerota</taxon>
        <taxon>Candidatus Nitrosotenuis</taxon>
    </lineage>
</organism>
<dbReference type="EC" id="2.7.1.36" evidence="3"/>
<dbReference type="InterPro" id="IPR014721">
    <property type="entry name" value="Ribsml_uS5_D2-typ_fold_subgr"/>
</dbReference>
<keyword evidence="16" id="KW-1185">Reference proteome</keyword>
<evidence type="ECO:0000256" key="11">
    <source>
        <dbReference type="ARBA" id="ARBA00023098"/>
    </source>
</evidence>
<dbReference type="GO" id="GO:0005524">
    <property type="term" value="F:ATP binding"/>
    <property type="evidence" value="ECO:0007669"/>
    <property type="project" value="UniProtKB-KW"/>
</dbReference>
<dbReference type="GO" id="GO:0004496">
    <property type="term" value="F:mevalonate kinase activity"/>
    <property type="evidence" value="ECO:0007669"/>
    <property type="project" value="UniProtKB-EC"/>
</dbReference>
<keyword evidence="9" id="KW-0067">ATP-binding</keyword>
<keyword evidence="4" id="KW-0963">Cytoplasm</keyword>
<evidence type="ECO:0000256" key="3">
    <source>
        <dbReference type="ARBA" id="ARBA00012103"/>
    </source>
</evidence>
<evidence type="ECO:0000256" key="6">
    <source>
        <dbReference type="ARBA" id="ARBA00022679"/>
    </source>
</evidence>
<dbReference type="RefSeq" id="WP_048188583.1">
    <property type="nucleotide sequence ID" value="NZ_CP011097.1"/>
</dbReference>
<dbReference type="KEGG" id="tah:SU86_004390"/>